<keyword evidence="9 14" id="KW-1133">Transmembrane helix</keyword>
<dbReference type="SMART" id="SM01002">
    <property type="entry name" value="AlaDh_PNT_C"/>
    <property type="match status" value="2"/>
</dbReference>
<dbReference type="GO" id="GO:0050661">
    <property type="term" value="F:NADP binding"/>
    <property type="evidence" value="ECO:0007669"/>
    <property type="project" value="TreeGrafter"/>
</dbReference>
<dbReference type="PhylomeDB" id="A0A0G4G369"/>
<comment type="catalytic activity">
    <reaction evidence="12">
        <text>NAD(+) + NADPH + H(+)(in) = NADH + NADP(+) + H(+)(out)</text>
        <dbReference type="Rhea" id="RHEA:47992"/>
        <dbReference type="ChEBI" id="CHEBI:15378"/>
        <dbReference type="ChEBI" id="CHEBI:57540"/>
        <dbReference type="ChEBI" id="CHEBI:57783"/>
        <dbReference type="ChEBI" id="CHEBI:57945"/>
        <dbReference type="ChEBI" id="CHEBI:58349"/>
        <dbReference type="EC" id="7.1.1.1"/>
    </reaction>
</comment>
<feature type="transmembrane region" description="Helical" evidence="14">
    <location>
        <begin position="154"/>
        <end position="173"/>
    </location>
</feature>
<keyword evidence="4" id="KW-0997">Cell inner membrane</keyword>
<evidence type="ECO:0000259" key="16">
    <source>
        <dbReference type="SMART" id="SM01003"/>
    </source>
</evidence>
<feature type="transmembrane region" description="Helical" evidence="14">
    <location>
        <begin position="317"/>
        <end position="334"/>
    </location>
</feature>
<dbReference type="GO" id="GO:0005886">
    <property type="term" value="C:plasma membrane"/>
    <property type="evidence" value="ECO:0007669"/>
    <property type="project" value="UniProtKB-SubCell"/>
</dbReference>
<dbReference type="Pfam" id="PF02233">
    <property type="entry name" value="PNTB"/>
    <property type="match status" value="2"/>
</dbReference>
<evidence type="ECO:0000313" key="18">
    <source>
        <dbReference type="Proteomes" id="UP000041254"/>
    </source>
</evidence>
<dbReference type="InterPro" id="IPR029035">
    <property type="entry name" value="DHS-like_NAD/FAD-binding_dom"/>
</dbReference>
<dbReference type="InParanoid" id="A0A0G4G369"/>
<feature type="region of interest" description="Disordered" evidence="13">
    <location>
        <begin position="913"/>
        <end position="949"/>
    </location>
</feature>
<feature type="transmembrane region" description="Helical" evidence="14">
    <location>
        <begin position="204"/>
        <end position="224"/>
    </location>
</feature>
<dbReference type="PANTHER" id="PTHR10160:SF19">
    <property type="entry name" value="PROTON-TRANSLOCATING NAD(P)(+) TRANSHYDROGENASE"/>
    <property type="match status" value="1"/>
</dbReference>
<dbReference type="OrthoDB" id="293646at2759"/>
<sequence length="1725" mass="181914">MMAYVSVLVEIVELASTLVANEAGMLMVTVVYIFWFVYSLVTTIDWLTLPSGEGPTIIYPLGNLGAICGYPLWSLWALSLRFSVGTSEMECSLAHPPRERDRVLAAMVEATQLPNHSAYSPLHCRAPSSEAPPPAAKEEVPPVQPIAVSRMPSLLMAVYIFSAVCFIAALYGLSHPSTAMHGNIVGMVGMAAAILVTFTEIGFGGQYVLFFLLALPGFAGGVLLSRRTQMTQTPQLIAGLHATVGLAAMLVAFGNLLGPELDIKTELLAHKLETYIGEFIAAVTFAGSVVACGKLTDLLPSAPLSFGRTAFRHATNALMLLLIAGLGVAFATSVDFEVNLMTLVLNAVFSVVFGFLLVMGIGAADMPVVISMLNSYSGFAIAALGWMLDNNLLIITGALIGSSGAILSYVMCKNMNRSFISVIVGGFGAEGGAADVAAEGMVLETTANEVAELLVAADAKRIVIVPDYGMAAARAAATVGEVYELLTAHGLEVLFGIHPVAGRMPGQMNVILAEAGVPYEAVKEIDDINAILADTQNPVDIALVIGANDTVNPSAKEAAGPLAGMPIIDVLEAKRVVVFKRGGTGMGYARVDNPLFTHRKTRILFGNAKDTLTDVLATLQQRARLEGEMRRHPAETFVARLEDARRQEADEDQREQQDQMPTPAKTLGVVRETTGNLIAVVPKTVYELLTAHGLEVLFGIHPVAGRMPGQMNVILAEAGVPYEAVKEIDDINAILADSQNPVDIALVIGANDTVNPSAKEAAGPLAGMPIIDVLEAKRVVVFKRGGTGMGYARVDNPLFTHRKTRMLFRNAKDTLTDVLATLQQRARLEGEMRRHPAETFIARLEDARRQEADEDQREQQDQMPTPAKTLGVVRETTGNLIACPRQCPSCVGWASLCWSRLVPVSRLATLTPTSRDGGLRSWRPSSRPSKGLTSSSRLGSTADEVQQMGSPENGQKVLVCMMSAARNGDLLQSLASRQITCIAVDEVPRTTAAQSMDVRSALSSLAGYRAVLEGFSALGALSGTSTFAVGRVDMAKVLVIGTGVAGLQAISTAKLLQADVDATDIRPDTKEQVESVGGKFIDPAALAPTPAAAAAGVEAPTGYATETPEELARAQKAMLERVLPSMDLVICSAARKDSAPLILDAALVRVMGRGKCIVDLTTNFPRSNCELARNDELVVDGASRVKVVGLSSPSDRMPGQASLLYSSCVANLLKSAGGAEGFSVQADADVRAMLVTHEGAVVYTAEQPPSPTAIYEGVELGQPTADEVQQMGSPENGQKVLVCMMSAARNGDLLQSLASRQITCIAVDEVPRTTAAQSMDVRSALSSLAGYRAVLEGFSALGALSGTSTFAAGRVDMAKVLVIGTGVAGLQAISTAKLLQADVYATDIRPDTKEQVESVGGKFIDPAALAPTPAAAAAGVEAPTGYATETPEELARAQKAMLERVLPSMDLVICSAARKDSAPLILDAALVRVMGRGKCIVDLTTNFPRSNCELARNDELVVDGASGVKIVGLSSPSDRMPGQASLLYSSCVANLLKSAGGAEGFSVQADADVRAMLVTHEGAVVYTAEQPPSPTAIYEGVEVAVEVPAEPAPEHPTATTIESVLKRLLANEIVFALLVSVGAVLFFLLGFVMDVLELCHMLSFTLAIIVGFFCVWSVTPALHTPLMSVTNAISGIVIVGSMIQLDRCVACPSSVCGELGILLASFNIGGGFTITTRMLQMFRAK</sequence>
<proteinExistence type="predicted"/>
<evidence type="ECO:0000256" key="5">
    <source>
        <dbReference type="ARBA" id="ARBA00022692"/>
    </source>
</evidence>
<feature type="transmembrane region" description="Helical" evidence="14">
    <location>
        <begin position="340"/>
        <end position="361"/>
    </location>
</feature>
<dbReference type="GO" id="GO:0008750">
    <property type="term" value="F:proton-translocating NAD(P)+ transhydrogenase activity"/>
    <property type="evidence" value="ECO:0007669"/>
    <property type="project" value="UniProtKB-EC"/>
</dbReference>
<feature type="transmembrane region" description="Helical" evidence="14">
    <location>
        <begin position="1666"/>
        <end position="1685"/>
    </location>
</feature>
<dbReference type="EMBL" id="CDMY01000553">
    <property type="protein sequence ID" value="CEM22243.1"/>
    <property type="molecule type" value="Genomic_DNA"/>
</dbReference>
<evidence type="ECO:0000256" key="7">
    <source>
        <dbReference type="ARBA" id="ARBA00022857"/>
    </source>
</evidence>
<feature type="transmembrane region" description="Helical" evidence="14">
    <location>
        <begin position="276"/>
        <end position="296"/>
    </location>
</feature>
<feature type="transmembrane region" description="Helical" evidence="14">
    <location>
        <begin position="392"/>
        <end position="412"/>
    </location>
</feature>
<evidence type="ECO:0000259" key="15">
    <source>
        <dbReference type="SMART" id="SM01002"/>
    </source>
</evidence>
<feature type="transmembrane region" description="Helical" evidence="14">
    <location>
        <begin position="1697"/>
        <end position="1719"/>
    </location>
</feature>
<evidence type="ECO:0000256" key="2">
    <source>
        <dbReference type="ARBA" id="ARBA00012943"/>
    </source>
</evidence>
<gene>
    <name evidence="17" type="ORF">Vbra_16751</name>
</gene>
<dbReference type="SUPFAM" id="SSF52283">
    <property type="entry name" value="Formate/glycerate dehydrogenase catalytic domain-like"/>
    <property type="match status" value="1"/>
</dbReference>
<dbReference type="InterPro" id="IPR034300">
    <property type="entry name" value="PNTB-like"/>
</dbReference>
<evidence type="ECO:0000256" key="4">
    <source>
        <dbReference type="ARBA" id="ARBA00022519"/>
    </source>
</evidence>
<feature type="transmembrane region" description="Helical" evidence="14">
    <location>
        <begin position="1613"/>
        <end position="1632"/>
    </location>
</feature>
<dbReference type="EC" id="7.1.1.1" evidence="2"/>
<evidence type="ECO:0000313" key="17">
    <source>
        <dbReference type="EMBL" id="CEM22243.1"/>
    </source>
</evidence>
<feature type="transmembrane region" description="Helical" evidence="14">
    <location>
        <begin position="236"/>
        <end position="256"/>
    </location>
</feature>
<feature type="domain" description="Alanine dehydrogenase/pyridine nucleotide transhydrogenase NAD(H)-binding" evidence="15">
    <location>
        <begin position="1015"/>
        <end position="1189"/>
    </location>
</feature>
<feature type="transmembrane region" description="Helical" evidence="14">
    <location>
        <begin position="1638"/>
        <end position="1659"/>
    </location>
</feature>
<feature type="domain" description="Alanine dehydrogenase/pyridine nucleotide transhydrogenase N-terminal" evidence="16">
    <location>
        <begin position="1202"/>
        <end position="1329"/>
    </location>
</feature>
<dbReference type="SUPFAM" id="SSF51735">
    <property type="entry name" value="NAD(P)-binding Rossmann-fold domains"/>
    <property type="match status" value="2"/>
</dbReference>
<keyword evidence="10" id="KW-0520">NAD</keyword>
<accession>A0A0G4G369</accession>
<feature type="transmembrane region" description="Helical" evidence="14">
    <location>
        <begin position="180"/>
        <end position="198"/>
    </location>
</feature>
<dbReference type="InterPro" id="IPR024605">
    <property type="entry name" value="NADP_transhyd_a_C"/>
</dbReference>
<evidence type="ECO:0000256" key="9">
    <source>
        <dbReference type="ARBA" id="ARBA00022989"/>
    </source>
</evidence>
<keyword evidence="11 14" id="KW-0472">Membrane</keyword>
<evidence type="ECO:0000256" key="13">
    <source>
        <dbReference type="SAM" id="MobiDB-lite"/>
    </source>
</evidence>
<comment type="subcellular location">
    <subcellularLocation>
        <location evidence="1">Cell inner membrane</location>
        <topology evidence="1">Multi-pass membrane protein</topology>
    </subcellularLocation>
</comment>
<evidence type="ECO:0000256" key="11">
    <source>
        <dbReference type="ARBA" id="ARBA00023136"/>
    </source>
</evidence>
<dbReference type="InterPro" id="IPR007886">
    <property type="entry name" value="AlaDH/PNT_N"/>
</dbReference>
<organism evidence="17 18">
    <name type="scientific">Vitrella brassicaformis (strain CCMP3155)</name>
    <dbReference type="NCBI Taxonomy" id="1169540"/>
    <lineage>
        <taxon>Eukaryota</taxon>
        <taxon>Sar</taxon>
        <taxon>Alveolata</taxon>
        <taxon>Colpodellida</taxon>
        <taxon>Vitrellaceae</taxon>
        <taxon>Vitrella</taxon>
    </lineage>
</organism>
<dbReference type="VEuPathDB" id="CryptoDB:Vbra_16751"/>
<keyword evidence="7" id="KW-0521">NADP</keyword>
<dbReference type="STRING" id="1169540.A0A0G4G369"/>
<dbReference type="SMART" id="SM01003">
    <property type="entry name" value="AlaDh_PNT_N"/>
    <property type="match status" value="1"/>
</dbReference>
<dbReference type="Pfam" id="PF01262">
    <property type="entry name" value="AlaDh_PNT_C"/>
    <property type="match status" value="2"/>
</dbReference>
<dbReference type="Pfam" id="PF12769">
    <property type="entry name" value="PNTB_4TM"/>
    <property type="match status" value="1"/>
</dbReference>
<feature type="transmembrane region" description="Helical" evidence="14">
    <location>
        <begin position="56"/>
        <end position="76"/>
    </location>
</feature>
<dbReference type="Proteomes" id="UP000041254">
    <property type="component" value="Unassembled WGS sequence"/>
</dbReference>
<feature type="transmembrane region" description="Helical" evidence="14">
    <location>
        <begin position="368"/>
        <end position="386"/>
    </location>
</feature>
<reference evidence="17 18" key="1">
    <citation type="submission" date="2014-11" db="EMBL/GenBank/DDBJ databases">
        <authorList>
            <person name="Zhu J."/>
            <person name="Qi W."/>
            <person name="Song R."/>
        </authorList>
    </citation>
    <scope>NUCLEOTIDE SEQUENCE [LARGE SCALE GENOMIC DNA]</scope>
</reference>
<keyword evidence="6" id="KW-0547">Nucleotide-binding</keyword>
<feature type="transmembrane region" description="Helical" evidence="14">
    <location>
        <begin position="23"/>
        <end position="44"/>
    </location>
</feature>
<evidence type="ECO:0000256" key="14">
    <source>
        <dbReference type="SAM" id="Phobius"/>
    </source>
</evidence>
<dbReference type="InterPro" id="IPR007698">
    <property type="entry name" value="AlaDH/PNT_NAD(H)-bd"/>
</dbReference>
<protein>
    <recommendedName>
        <fullName evidence="2">proton-translocating NAD(P)(+) transhydrogenase</fullName>
        <ecNumber evidence="2">7.1.1.1</ecNumber>
    </recommendedName>
</protein>
<evidence type="ECO:0000256" key="10">
    <source>
        <dbReference type="ARBA" id="ARBA00023027"/>
    </source>
</evidence>
<dbReference type="GO" id="GO:0006740">
    <property type="term" value="P:NADPH regeneration"/>
    <property type="evidence" value="ECO:0007669"/>
    <property type="project" value="TreeGrafter"/>
</dbReference>
<dbReference type="SUPFAM" id="SSF52467">
    <property type="entry name" value="DHS-like NAD/FAD-binding domain"/>
    <property type="match status" value="2"/>
</dbReference>
<evidence type="ECO:0000256" key="6">
    <source>
        <dbReference type="ARBA" id="ARBA00022741"/>
    </source>
</evidence>
<keyword evidence="8" id="KW-1278">Translocase</keyword>
<evidence type="ECO:0000256" key="3">
    <source>
        <dbReference type="ARBA" id="ARBA00022475"/>
    </source>
</evidence>
<keyword evidence="18" id="KW-1185">Reference proteome</keyword>
<feature type="domain" description="Alanine dehydrogenase/pyridine nucleotide transhydrogenase NAD(H)-binding" evidence="15">
    <location>
        <begin position="1338"/>
        <end position="1512"/>
    </location>
</feature>
<evidence type="ECO:0000256" key="8">
    <source>
        <dbReference type="ARBA" id="ARBA00022967"/>
    </source>
</evidence>
<keyword evidence="5 14" id="KW-0812">Transmembrane</keyword>
<dbReference type="PANTHER" id="PTHR10160">
    <property type="entry name" value="NAD(P) TRANSHYDROGENASE"/>
    <property type="match status" value="1"/>
</dbReference>
<keyword evidence="3" id="KW-1003">Cell membrane</keyword>
<feature type="compositionally biased region" description="Polar residues" evidence="13">
    <location>
        <begin position="923"/>
        <end position="949"/>
    </location>
</feature>
<name>A0A0G4G369_VITBC</name>
<evidence type="ECO:0000256" key="1">
    <source>
        <dbReference type="ARBA" id="ARBA00004429"/>
    </source>
</evidence>
<dbReference type="Gene3D" id="3.40.50.720">
    <property type="entry name" value="NAD(P)-binding Rossmann-like Domain"/>
    <property type="match status" value="2"/>
</dbReference>
<dbReference type="InterPro" id="IPR036291">
    <property type="entry name" value="NAD(P)-bd_dom_sf"/>
</dbReference>
<dbReference type="Gene3D" id="3.40.50.1220">
    <property type="entry name" value="TPP-binding domain"/>
    <property type="match status" value="2"/>
</dbReference>
<evidence type="ECO:0000256" key="12">
    <source>
        <dbReference type="ARBA" id="ARBA00048202"/>
    </source>
</evidence>